<dbReference type="Proteomes" id="UP001531446">
    <property type="component" value="Segment"/>
</dbReference>
<proteinExistence type="predicted"/>
<organism evidence="2 3">
    <name type="scientific">uncultured archaeal virus</name>
    <dbReference type="NCBI Taxonomy" id="1960247"/>
    <lineage>
        <taxon>Viruses</taxon>
        <taxon>environmental samples</taxon>
    </lineage>
</organism>
<evidence type="ECO:0000256" key="1">
    <source>
        <dbReference type="SAM" id="MobiDB-lite"/>
    </source>
</evidence>
<name>A0ABM9HVG2_9VIRU</name>
<evidence type="ECO:0000313" key="3">
    <source>
        <dbReference type="Proteomes" id="UP001531446"/>
    </source>
</evidence>
<reference evidence="2" key="1">
    <citation type="submission" date="2022-10" db="EMBL/GenBank/DDBJ databases">
        <authorList>
            <person name="Bize A."/>
        </authorList>
    </citation>
    <scope>NUCLEOTIDE SEQUENCE [LARGE SCALE GENOMIC DNA]</scope>
</reference>
<dbReference type="Pfam" id="PF06074">
    <property type="entry name" value="Portal_Mu"/>
    <property type="match status" value="1"/>
</dbReference>
<keyword evidence="3" id="KW-1185">Reference proteome</keyword>
<feature type="region of interest" description="Disordered" evidence="1">
    <location>
        <begin position="412"/>
        <end position="436"/>
    </location>
</feature>
<sequence length="450" mass="51929">MTFNPEEYFHLNSRPLMEVQATKSPRQLGGEMSKRRQDYTWMKAMFGGEYNPEKLTYKDYNDLLLDPSVKSSLLFITYALLQQRWSITPASEDKKDYEIAEFVKKSFKNMQIIPMRQVLKDSFSDLKYGYSVAEKVWRVKDNGTPQVVPYKIKPLPIETIENCFAYNKYGEVESVIQNVGDGQPIKIPAEKCMIHTFNEEAGNKYGSPILKEINNNVFMKKQILKWWAVFLQKHEAPNLAGFYGTQGNAEKMQQMLNGFYEGRMNAVFPEGDQVQVIESSHHGEGFLTALHYHDMIIQRNFLIGTLLFGQQESSGSYAQSQTHFDTVMIFLDGLLADHATPWQLATQQLVDYNFSVEEYPQFGFESFRRRDVLAVLNAIQPYAEKFMVSKSITQQIVEEALDELGFDILFEEPEEEELRSEPNAEPAPLPEDFQPIENEIQQVEEGFPQL</sequence>
<evidence type="ECO:0000313" key="2">
    <source>
        <dbReference type="EMBL" id="CAI4043371.1"/>
    </source>
</evidence>
<protein>
    <submittedName>
        <fullName evidence="2">Portal protein</fullName>
    </submittedName>
</protein>
<gene>
    <name evidence="2" type="ORF">CTG158_LOCUS7</name>
</gene>
<dbReference type="EMBL" id="OX365879">
    <property type="protein sequence ID" value="CAI4043371.1"/>
    <property type="molecule type" value="Genomic_DNA"/>
</dbReference>
<accession>A0ABM9HVG2</accession>
<dbReference type="InterPro" id="IPR009279">
    <property type="entry name" value="Portal_Mu"/>
</dbReference>